<keyword evidence="2" id="KW-1185">Reference proteome</keyword>
<evidence type="ECO:0000313" key="2">
    <source>
        <dbReference type="Proteomes" id="UP001152533"/>
    </source>
</evidence>
<gene>
    <name evidence="1" type="ORF">CGXH109_LOCUS56884</name>
</gene>
<comment type="caution">
    <text evidence="1">The sequence shown here is derived from an EMBL/GenBank/DDBJ whole genome shotgun (WGS) entry which is preliminary data.</text>
</comment>
<reference evidence="1" key="1">
    <citation type="submission" date="2022-08" db="EMBL/GenBank/DDBJ databases">
        <authorList>
            <person name="Giroux E."/>
            <person name="Giroux E."/>
        </authorList>
    </citation>
    <scope>NUCLEOTIDE SEQUENCE</scope>
    <source>
        <strain evidence="1">H1091258</strain>
    </source>
</reference>
<organism evidence="1 2">
    <name type="scientific">Colletotrichum noveboracense</name>
    <dbReference type="NCBI Taxonomy" id="2664923"/>
    <lineage>
        <taxon>Eukaryota</taxon>
        <taxon>Fungi</taxon>
        <taxon>Dikarya</taxon>
        <taxon>Ascomycota</taxon>
        <taxon>Pezizomycotina</taxon>
        <taxon>Sordariomycetes</taxon>
        <taxon>Hypocreomycetidae</taxon>
        <taxon>Glomerellales</taxon>
        <taxon>Glomerellaceae</taxon>
        <taxon>Colletotrichum</taxon>
        <taxon>Colletotrichum gloeosporioides species complex</taxon>
    </lineage>
</organism>
<evidence type="ECO:0008006" key="3">
    <source>
        <dbReference type="Google" id="ProtNLM"/>
    </source>
</evidence>
<name>A0A9W4RSR2_9PEZI</name>
<evidence type="ECO:0000313" key="1">
    <source>
        <dbReference type="EMBL" id="CAI0646616.1"/>
    </source>
</evidence>
<dbReference type="EMBL" id="CAMGZC010000345">
    <property type="protein sequence ID" value="CAI0646616.1"/>
    <property type="molecule type" value="Genomic_DNA"/>
</dbReference>
<proteinExistence type="predicted"/>
<sequence>MNILRVLQPWPSLSSIQSRVDPIDYSSAVIKEHRLMRTRYIRYEMHVFYVSSTGTRVDHWEPEGFVQLGAPELLFKYWDGVGGRKNDEYWFPLQVVANKPKHNGGEILEVLWEGSSETSEEPYKRMMDISTEIVRYYEDQNNTNADFSHARSLHRRRQRTAVNG</sequence>
<protein>
    <recommendedName>
        <fullName evidence="3">Chromo domain-containing protein</fullName>
    </recommendedName>
</protein>
<dbReference type="AlphaFoldDB" id="A0A9W4RSR2"/>
<accession>A0A9W4RSR2</accession>
<dbReference type="Proteomes" id="UP001152533">
    <property type="component" value="Unassembled WGS sequence"/>
</dbReference>